<dbReference type="Pfam" id="PF03106">
    <property type="entry name" value="WRKY"/>
    <property type="match status" value="1"/>
</dbReference>
<feature type="compositionally biased region" description="Polar residues" evidence="7">
    <location>
        <begin position="1"/>
        <end position="14"/>
    </location>
</feature>
<feature type="region of interest" description="Disordered" evidence="7">
    <location>
        <begin position="112"/>
        <end position="150"/>
    </location>
</feature>
<dbReference type="InterPro" id="IPR036576">
    <property type="entry name" value="WRKY_dom_sf"/>
</dbReference>
<comment type="subcellular location">
    <subcellularLocation>
        <location evidence="1">Nucleus</location>
    </subcellularLocation>
</comment>
<accession>A0A843V836</accession>
<keyword evidence="5" id="KW-0804">Transcription</keyword>
<dbReference type="PANTHER" id="PTHR31429">
    <property type="entry name" value="WRKY TRANSCRIPTION FACTOR 36-RELATED"/>
    <property type="match status" value="1"/>
</dbReference>
<evidence type="ECO:0000256" key="1">
    <source>
        <dbReference type="ARBA" id="ARBA00004123"/>
    </source>
</evidence>
<dbReference type="GO" id="GO:0003700">
    <property type="term" value="F:DNA-binding transcription factor activity"/>
    <property type="evidence" value="ECO:0007669"/>
    <property type="project" value="InterPro"/>
</dbReference>
<dbReference type="GO" id="GO:0051707">
    <property type="term" value="P:response to other organism"/>
    <property type="evidence" value="ECO:0007669"/>
    <property type="project" value="UniProtKB-ARBA"/>
</dbReference>
<dbReference type="Gene3D" id="2.20.25.80">
    <property type="entry name" value="WRKY domain"/>
    <property type="match status" value="1"/>
</dbReference>
<feature type="compositionally biased region" description="Gly residues" evidence="7">
    <location>
        <begin position="21"/>
        <end position="33"/>
    </location>
</feature>
<feature type="domain" description="WRKY" evidence="8">
    <location>
        <begin position="194"/>
        <end position="260"/>
    </location>
</feature>
<comment type="caution">
    <text evidence="9">The sequence shown here is derived from an EMBL/GenBank/DDBJ whole genome shotgun (WGS) entry which is preliminary data.</text>
</comment>
<keyword evidence="6" id="KW-0539">Nucleus</keyword>
<name>A0A843V836_COLES</name>
<protein>
    <recommendedName>
        <fullName evidence="8">WRKY domain-containing protein</fullName>
    </recommendedName>
</protein>
<dbReference type="InterPro" id="IPR044810">
    <property type="entry name" value="WRKY_plant"/>
</dbReference>
<feature type="compositionally biased region" description="Low complexity" evidence="7">
    <location>
        <begin position="265"/>
        <end position="278"/>
    </location>
</feature>
<dbReference type="OrthoDB" id="1879341at2759"/>
<dbReference type="Proteomes" id="UP000652761">
    <property type="component" value="Unassembled WGS sequence"/>
</dbReference>
<evidence type="ECO:0000256" key="6">
    <source>
        <dbReference type="ARBA" id="ARBA00023242"/>
    </source>
</evidence>
<keyword evidence="10" id="KW-1185">Reference proteome</keyword>
<gene>
    <name evidence="9" type="ORF">Taro_024666</name>
</gene>
<feature type="region of interest" description="Disordered" evidence="7">
    <location>
        <begin position="1"/>
        <end position="41"/>
    </location>
</feature>
<evidence type="ECO:0000313" key="9">
    <source>
        <dbReference type="EMBL" id="MQL92045.1"/>
    </source>
</evidence>
<proteinExistence type="inferred from homology"/>
<dbReference type="GO" id="GO:0043565">
    <property type="term" value="F:sequence-specific DNA binding"/>
    <property type="evidence" value="ECO:0007669"/>
    <property type="project" value="InterPro"/>
</dbReference>
<evidence type="ECO:0000256" key="4">
    <source>
        <dbReference type="ARBA" id="ARBA00023125"/>
    </source>
</evidence>
<keyword evidence="3" id="KW-0805">Transcription regulation</keyword>
<evidence type="ECO:0000256" key="7">
    <source>
        <dbReference type="SAM" id="MobiDB-lite"/>
    </source>
</evidence>
<comment type="similarity">
    <text evidence="2">Belongs to the WRKY group II-a family.</text>
</comment>
<dbReference type="InterPro" id="IPR003657">
    <property type="entry name" value="WRKY_dom"/>
</dbReference>
<reference evidence="9" key="1">
    <citation type="submission" date="2017-07" db="EMBL/GenBank/DDBJ databases">
        <title>Taro Niue Genome Assembly and Annotation.</title>
        <authorList>
            <person name="Atibalentja N."/>
            <person name="Keating K."/>
            <person name="Fields C.J."/>
        </authorList>
    </citation>
    <scope>NUCLEOTIDE SEQUENCE</scope>
    <source>
        <strain evidence="9">Niue_2</strain>
        <tissue evidence="9">Leaf</tissue>
    </source>
</reference>
<dbReference type="PROSITE" id="PS50811">
    <property type="entry name" value="WRKY"/>
    <property type="match status" value="1"/>
</dbReference>
<dbReference type="SMART" id="SM00774">
    <property type="entry name" value="WRKY"/>
    <property type="match status" value="1"/>
</dbReference>
<dbReference type="GO" id="GO:0005634">
    <property type="term" value="C:nucleus"/>
    <property type="evidence" value="ECO:0007669"/>
    <property type="project" value="UniProtKB-SubCell"/>
</dbReference>
<dbReference type="SUPFAM" id="SSF118290">
    <property type="entry name" value="WRKY DNA-binding domain"/>
    <property type="match status" value="1"/>
</dbReference>
<evidence type="ECO:0000256" key="3">
    <source>
        <dbReference type="ARBA" id="ARBA00023015"/>
    </source>
</evidence>
<feature type="compositionally biased region" description="Basic and acidic residues" evidence="7">
    <location>
        <begin position="119"/>
        <end position="139"/>
    </location>
</feature>
<evidence type="ECO:0000259" key="8">
    <source>
        <dbReference type="PROSITE" id="PS50811"/>
    </source>
</evidence>
<sequence>MESSTSTAAWTDPTSLSLGLNLGGGGGGGGGGASLRFPKEEPPVRLPFVNMLGEGDFMVAERTAQSTPNKQEAGSLEAELARVSEENRRLNERLTAVCESYSALQSQLMEVMAAATPSSERRPSSDPSRKRKADSHESVSNEDAAGGAVDGRSCRTAVNCMESTSSEELDSCKRSREESKLKITKAYVRTSPTDTSLVVKDGYQWRKYGQKVTRDNPSPRAYFRCSFAPVCPVKKKVQRSVEDRSILVATYEGEHNHPQTSQPEAAATAGSRSGATASPRPAQAVPASPAAITLNLQAAPRSHQNSTAGFPRGEMQAPQFQQLVEQMASSLSQDPSFTAALATAISGRILKL</sequence>
<evidence type="ECO:0000256" key="2">
    <source>
        <dbReference type="ARBA" id="ARBA00008189"/>
    </source>
</evidence>
<dbReference type="AlphaFoldDB" id="A0A843V836"/>
<evidence type="ECO:0000313" key="10">
    <source>
        <dbReference type="Proteomes" id="UP000652761"/>
    </source>
</evidence>
<evidence type="ECO:0000256" key="5">
    <source>
        <dbReference type="ARBA" id="ARBA00023163"/>
    </source>
</evidence>
<organism evidence="9 10">
    <name type="scientific">Colocasia esculenta</name>
    <name type="common">Wild taro</name>
    <name type="synonym">Arum esculentum</name>
    <dbReference type="NCBI Taxonomy" id="4460"/>
    <lineage>
        <taxon>Eukaryota</taxon>
        <taxon>Viridiplantae</taxon>
        <taxon>Streptophyta</taxon>
        <taxon>Embryophyta</taxon>
        <taxon>Tracheophyta</taxon>
        <taxon>Spermatophyta</taxon>
        <taxon>Magnoliopsida</taxon>
        <taxon>Liliopsida</taxon>
        <taxon>Araceae</taxon>
        <taxon>Aroideae</taxon>
        <taxon>Colocasieae</taxon>
        <taxon>Colocasia</taxon>
    </lineage>
</organism>
<feature type="region of interest" description="Disordered" evidence="7">
    <location>
        <begin position="251"/>
        <end position="286"/>
    </location>
</feature>
<dbReference type="FunFam" id="2.20.25.80:FF:000008">
    <property type="entry name" value="WRKY transcription factor 40"/>
    <property type="match status" value="1"/>
</dbReference>
<keyword evidence="4" id="KW-0238">DNA-binding</keyword>
<dbReference type="PANTHER" id="PTHR31429:SF3">
    <property type="entry name" value="WRKY TRANSCRIPTION FACTOR 40-RELATED"/>
    <property type="match status" value="1"/>
</dbReference>
<dbReference type="EMBL" id="NMUH01001405">
    <property type="protein sequence ID" value="MQL92045.1"/>
    <property type="molecule type" value="Genomic_DNA"/>
</dbReference>
<dbReference type="SMR" id="A0A843V836"/>